<organism evidence="10 11">
    <name type="scientific">Roseateles terrae</name>
    <dbReference type="NCBI Taxonomy" id="431060"/>
    <lineage>
        <taxon>Bacteria</taxon>
        <taxon>Pseudomonadati</taxon>
        <taxon>Pseudomonadota</taxon>
        <taxon>Betaproteobacteria</taxon>
        <taxon>Burkholderiales</taxon>
        <taxon>Sphaerotilaceae</taxon>
        <taxon>Roseateles</taxon>
    </lineage>
</organism>
<keyword evidence="3 8" id="KW-0540">Nuclease</keyword>
<dbReference type="InterPro" id="IPR002716">
    <property type="entry name" value="PIN_dom"/>
</dbReference>
<dbReference type="CDD" id="cd18731">
    <property type="entry name" value="PIN_NgFitB-like"/>
    <property type="match status" value="1"/>
</dbReference>
<evidence type="ECO:0000313" key="11">
    <source>
        <dbReference type="Proteomes" id="UP000574369"/>
    </source>
</evidence>
<proteinExistence type="inferred from homology"/>
<evidence type="ECO:0000256" key="7">
    <source>
        <dbReference type="ARBA" id="ARBA00038093"/>
    </source>
</evidence>
<comment type="function">
    <text evidence="8">Toxic component of a toxin-antitoxin (TA) system. An RNase.</text>
</comment>
<dbReference type="HAMAP" id="MF_00265">
    <property type="entry name" value="VapC_Nob1"/>
    <property type="match status" value="1"/>
</dbReference>
<dbReference type="InterPro" id="IPR029060">
    <property type="entry name" value="PIN-like_dom_sf"/>
</dbReference>
<evidence type="ECO:0000259" key="9">
    <source>
        <dbReference type="Pfam" id="PF01850"/>
    </source>
</evidence>
<feature type="binding site" evidence="8">
    <location>
        <position position="103"/>
    </location>
    <ligand>
        <name>Mg(2+)</name>
        <dbReference type="ChEBI" id="CHEBI:18420"/>
    </ligand>
</feature>
<keyword evidence="2 8" id="KW-1277">Toxin-antitoxin system</keyword>
<comment type="caution">
    <text evidence="10">The sequence shown here is derived from an EMBL/GenBank/DDBJ whole genome shotgun (WGS) entry which is preliminary data.</text>
</comment>
<comment type="similarity">
    <text evidence="7 8">Belongs to the PINc/VapC protein family.</text>
</comment>
<keyword evidence="11" id="KW-1185">Reference proteome</keyword>
<dbReference type="PANTHER" id="PTHR33653">
    <property type="entry name" value="RIBONUCLEASE VAPC2"/>
    <property type="match status" value="1"/>
</dbReference>
<keyword evidence="5 8" id="KW-0378">Hydrolase</keyword>
<evidence type="ECO:0000256" key="4">
    <source>
        <dbReference type="ARBA" id="ARBA00022723"/>
    </source>
</evidence>
<evidence type="ECO:0000256" key="1">
    <source>
        <dbReference type="ARBA" id="ARBA00001946"/>
    </source>
</evidence>
<dbReference type="EMBL" id="JACHXO010000001">
    <property type="protein sequence ID" value="MBB3193542.1"/>
    <property type="molecule type" value="Genomic_DNA"/>
</dbReference>
<evidence type="ECO:0000313" key="10">
    <source>
        <dbReference type="EMBL" id="MBB3193542.1"/>
    </source>
</evidence>
<evidence type="ECO:0000256" key="5">
    <source>
        <dbReference type="ARBA" id="ARBA00022801"/>
    </source>
</evidence>
<dbReference type="RefSeq" id="WP_088448885.1">
    <property type="nucleotide sequence ID" value="NZ_JACHXO010000001.1"/>
</dbReference>
<dbReference type="Pfam" id="PF01850">
    <property type="entry name" value="PIN"/>
    <property type="match status" value="1"/>
</dbReference>
<keyword evidence="6 8" id="KW-0460">Magnesium</keyword>
<dbReference type="Proteomes" id="UP000574369">
    <property type="component" value="Unassembled WGS sequence"/>
</dbReference>
<evidence type="ECO:0000256" key="8">
    <source>
        <dbReference type="HAMAP-Rule" id="MF_00265"/>
    </source>
</evidence>
<evidence type="ECO:0000256" key="6">
    <source>
        <dbReference type="ARBA" id="ARBA00022842"/>
    </source>
</evidence>
<evidence type="ECO:0000256" key="2">
    <source>
        <dbReference type="ARBA" id="ARBA00022649"/>
    </source>
</evidence>
<feature type="domain" description="PIN" evidence="9">
    <location>
        <begin position="2"/>
        <end position="129"/>
    </location>
</feature>
<feature type="binding site" evidence="8">
    <location>
        <position position="5"/>
    </location>
    <ligand>
        <name>Mg(2+)</name>
        <dbReference type="ChEBI" id="CHEBI:18420"/>
    </ligand>
</feature>
<dbReference type="EC" id="3.1.-.-" evidence="8"/>
<reference evidence="10 11" key="1">
    <citation type="submission" date="2020-08" db="EMBL/GenBank/DDBJ databases">
        <title>Genomic Encyclopedia of Type Strains, Phase III (KMG-III): the genomes of soil and plant-associated and newly described type strains.</title>
        <authorList>
            <person name="Whitman W."/>
        </authorList>
    </citation>
    <scope>NUCLEOTIDE SEQUENCE [LARGE SCALE GENOMIC DNA]</scope>
    <source>
        <strain evidence="10 11">CECT 7247</strain>
    </source>
</reference>
<comment type="cofactor">
    <cofactor evidence="1 8">
        <name>Mg(2+)</name>
        <dbReference type="ChEBI" id="CHEBI:18420"/>
    </cofactor>
</comment>
<gene>
    <name evidence="8" type="primary">vapC</name>
    <name evidence="10" type="ORF">FHS28_000907</name>
</gene>
<accession>A0ABR6GPC2</accession>
<evidence type="ECO:0000256" key="3">
    <source>
        <dbReference type="ARBA" id="ARBA00022722"/>
    </source>
</evidence>
<keyword evidence="4 8" id="KW-0479">Metal-binding</keyword>
<dbReference type="SUPFAM" id="SSF88723">
    <property type="entry name" value="PIN domain-like"/>
    <property type="match status" value="1"/>
</dbReference>
<keyword evidence="8" id="KW-0800">Toxin</keyword>
<dbReference type="InterPro" id="IPR022907">
    <property type="entry name" value="VapC_family"/>
</dbReference>
<name>A0ABR6GPC2_9BURK</name>
<sequence length="140" mass="15143">MIILDTNVVSEPLRAQPNTEVLTWLDAQHPQSLFLTSISVAELLAGVQLLPRGRRRNELQRAVDDVIALFEGQVLDFDLDAANAFASIHASTTAAGRKMNFADAAIAAIAAARGMSVATRNVKDFDRAGVELINPWKSMA</sequence>
<dbReference type="PANTHER" id="PTHR33653:SF1">
    <property type="entry name" value="RIBONUCLEASE VAPC2"/>
    <property type="match status" value="1"/>
</dbReference>
<dbReference type="InterPro" id="IPR050556">
    <property type="entry name" value="Type_II_TA_system_RNase"/>
</dbReference>
<dbReference type="Gene3D" id="3.40.50.1010">
    <property type="entry name" value="5'-nuclease"/>
    <property type="match status" value="1"/>
</dbReference>
<protein>
    <recommendedName>
        <fullName evidence="8">Ribonuclease VapC</fullName>
        <shortName evidence="8">RNase VapC</shortName>
        <ecNumber evidence="8">3.1.-.-</ecNumber>
    </recommendedName>
    <alternativeName>
        <fullName evidence="8">Toxin VapC</fullName>
    </alternativeName>
</protein>